<sequence length="252" mass="27150">MTGRPGPLPDFPGSVGLSRLSVYPWPTADDAHGGTPHMHLACDECYVVVGGRGRLETLGNQGHQVTPLAPGDVVWFTPGTIHRAVNDGDLRVLVVMQNSGLPEAGDAVMTFPPEYLTPRTYPATASVLDGDGRADADRARARRDLALEGFAELTRQWRRGNRAAYEDFCRAAAAVVRPRLAAWQETVQAGPLASAQRSLRQIGALTDGDWSHLLAAEVTRIAQPEEQSLGMCGYLHAYDPIRRAGGTPTPHP</sequence>
<dbReference type="Proteomes" id="UP001271723">
    <property type="component" value="Unassembled WGS sequence"/>
</dbReference>
<dbReference type="Pfam" id="PF07883">
    <property type="entry name" value="Cupin_2"/>
    <property type="match status" value="1"/>
</dbReference>
<evidence type="ECO:0000259" key="1">
    <source>
        <dbReference type="Pfam" id="PF07883"/>
    </source>
</evidence>
<evidence type="ECO:0000313" key="3">
    <source>
        <dbReference type="Proteomes" id="UP001271723"/>
    </source>
</evidence>
<name>A0ABU4L663_9ACTN</name>
<feature type="domain" description="Cupin type-2" evidence="1">
    <location>
        <begin position="33"/>
        <end position="95"/>
    </location>
</feature>
<dbReference type="RefSeq" id="WP_256964181.1">
    <property type="nucleotide sequence ID" value="NZ_JAGJBZ010000002.1"/>
</dbReference>
<protein>
    <submittedName>
        <fullName evidence="2">Cupin domain-containing protein</fullName>
    </submittedName>
</protein>
<organism evidence="2 3">
    <name type="scientific">Streptomyces griseiscabiei</name>
    <dbReference type="NCBI Taxonomy" id="2993540"/>
    <lineage>
        <taxon>Bacteria</taxon>
        <taxon>Bacillati</taxon>
        <taxon>Actinomycetota</taxon>
        <taxon>Actinomycetes</taxon>
        <taxon>Kitasatosporales</taxon>
        <taxon>Streptomycetaceae</taxon>
        <taxon>Streptomyces</taxon>
    </lineage>
</organism>
<dbReference type="SUPFAM" id="SSF51182">
    <property type="entry name" value="RmlC-like cupins"/>
    <property type="match status" value="1"/>
</dbReference>
<reference evidence="2 3" key="1">
    <citation type="journal article" date="2023" name="Microb. Genom.">
        <title>Mesoterricola silvestris gen. nov., sp. nov., Mesoterricola sediminis sp. nov., Geothrix oryzae sp. nov., Geothrix edaphica sp. nov., Geothrix rubra sp. nov., and Geothrix limicola sp. nov., six novel members of Acidobacteriota isolated from soils.</title>
        <authorList>
            <person name="Weisberg A.J."/>
            <person name="Pearce E."/>
            <person name="Kramer C.G."/>
            <person name="Chang J.H."/>
            <person name="Clarke C.R."/>
        </authorList>
    </citation>
    <scope>NUCLEOTIDE SEQUENCE [LARGE SCALE GENOMIC DNA]</scope>
    <source>
        <strain evidence="2 3">NRRL_B-2795</strain>
    </source>
</reference>
<dbReference type="Gene3D" id="2.60.120.10">
    <property type="entry name" value="Jelly Rolls"/>
    <property type="match status" value="1"/>
</dbReference>
<dbReference type="InterPro" id="IPR014710">
    <property type="entry name" value="RmlC-like_jellyroll"/>
</dbReference>
<proteinExistence type="predicted"/>
<comment type="caution">
    <text evidence="2">The sequence shown here is derived from an EMBL/GenBank/DDBJ whole genome shotgun (WGS) entry which is preliminary data.</text>
</comment>
<gene>
    <name evidence="2" type="ORF">PV517_21340</name>
</gene>
<dbReference type="EMBL" id="JARAVY010000008">
    <property type="protein sequence ID" value="MDX2911232.1"/>
    <property type="molecule type" value="Genomic_DNA"/>
</dbReference>
<dbReference type="InterPro" id="IPR013096">
    <property type="entry name" value="Cupin_2"/>
</dbReference>
<dbReference type="InterPro" id="IPR011051">
    <property type="entry name" value="RmlC_Cupin_sf"/>
</dbReference>
<accession>A0ABU4L663</accession>
<evidence type="ECO:0000313" key="2">
    <source>
        <dbReference type="EMBL" id="MDX2911232.1"/>
    </source>
</evidence>
<keyword evidence="3" id="KW-1185">Reference proteome</keyword>